<organism evidence="2">
    <name type="scientific">Tanacetum cinerariifolium</name>
    <name type="common">Dalmatian daisy</name>
    <name type="synonym">Chrysanthemum cinerariifolium</name>
    <dbReference type="NCBI Taxonomy" id="118510"/>
    <lineage>
        <taxon>Eukaryota</taxon>
        <taxon>Viridiplantae</taxon>
        <taxon>Streptophyta</taxon>
        <taxon>Embryophyta</taxon>
        <taxon>Tracheophyta</taxon>
        <taxon>Spermatophyta</taxon>
        <taxon>Magnoliopsida</taxon>
        <taxon>eudicotyledons</taxon>
        <taxon>Gunneridae</taxon>
        <taxon>Pentapetalae</taxon>
        <taxon>asterids</taxon>
        <taxon>campanulids</taxon>
        <taxon>Asterales</taxon>
        <taxon>Asteraceae</taxon>
        <taxon>Asteroideae</taxon>
        <taxon>Anthemideae</taxon>
        <taxon>Anthemidinae</taxon>
        <taxon>Tanacetum</taxon>
    </lineage>
</organism>
<name>A0A699TV98_TANCI</name>
<evidence type="ECO:0000256" key="1">
    <source>
        <dbReference type="SAM" id="MobiDB-lite"/>
    </source>
</evidence>
<dbReference type="EMBL" id="BKCJ011274845">
    <property type="protein sequence ID" value="GFD13793.1"/>
    <property type="molecule type" value="Genomic_DNA"/>
</dbReference>
<feature type="region of interest" description="Disordered" evidence="1">
    <location>
        <begin position="24"/>
        <end position="49"/>
    </location>
</feature>
<feature type="non-terminal residue" evidence="2">
    <location>
        <position position="1"/>
    </location>
</feature>
<feature type="compositionally biased region" description="Low complexity" evidence="1">
    <location>
        <begin position="32"/>
        <end position="45"/>
    </location>
</feature>
<sequence>IDDITLAKALMEIKVTAAGTRPKAKSIVMQEPSKTPTTTTIPISSKVKDKEKAEIDEQVRLAEEKAQQIENENWAWDNVQAMIDADYELAARLQEEEQGELTVEEKSRLFVELMNKRKKHFSKLKAKD</sequence>
<accession>A0A699TV98</accession>
<comment type="caution">
    <text evidence="2">The sequence shown here is derived from an EMBL/GenBank/DDBJ whole genome shotgun (WGS) entry which is preliminary data.</text>
</comment>
<gene>
    <name evidence="2" type="ORF">Tci_885762</name>
</gene>
<protein>
    <submittedName>
        <fullName evidence="2">Uncharacterized protein</fullName>
    </submittedName>
</protein>
<dbReference type="AlphaFoldDB" id="A0A699TV98"/>
<evidence type="ECO:0000313" key="2">
    <source>
        <dbReference type="EMBL" id="GFD13793.1"/>
    </source>
</evidence>
<reference evidence="2" key="1">
    <citation type="journal article" date="2019" name="Sci. Rep.">
        <title>Draft genome of Tanacetum cinerariifolium, the natural source of mosquito coil.</title>
        <authorList>
            <person name="Yamashiro T."/>
            <person name="Shiraishi A."/>
            <person name="Satake H."/>
            <person name="Nakayama K."/>
        </authorList>
    </citation>
    <scope>NUCLEOTIDE SEQUENCE</scope>
</reference>
<proteinExistence type="predicted"/>